<keyword evidence="8" id="KW-1133">Transmembrane helix</keyword>
<keyword evidence="3" id="KW-0645">Protease</keyword>
<dbReference type="OrthoDB" id="16520at2759"/>
<keyword evidence="9" id="KW-0472">Membrane</keyword>
<sequence length="704" mass="81220">MIMTGSHSYIAKYTVYDTKSHIGVPLVMPDSSEYLQHAGWAPNANQLIVIHKNNIYFYFRIGDQPIQITTNGREGFIYNGIPDLMYEEHILKTHLTYWWLNDGSRLCYASFDNTLVDQMPYIIYGATNASSQSRPLAVGGGGDNDYPKVYTYPYPKPGREISKVTLTVVDISAPNYVRARTQVIPPDEIRGWDHYITAPVVWITKTSIAVVWSRRSQNYTVVSICKEETNWVCNKLIEEQLSGPKGWLMVDEGPVFSDDKKYMFMRLPVADGTFGTYDHIAMIYTESGKKYFLTHGQFVVTKIFAYRSDLHTLYFAATVYNDPGSRHIFSVTDMNSLNPRKIECLSCNASEKCWFNNAIFSPNGRYYVSECLGPEIPTIHLLSVDENKFIETLDTTAKLRTELETKMMPKIKYLTIPNDKGPDIRVELILPQSLIEDEDTKYPAVIEINNLPNTQSVNYEYRLDWSRYLTSKKDYITIHIDGRGTGYQGNRHMFEVIGELGKEEIHDLKIAINYLKKKLPYIDEDKIVVWGRDYGGFITMSLLATTEPTTDKKHPNMDMVTCAIAVTPISNWKNYLSVFSERYIGQPYSNYDINYQNSRLTQIIEQKHNNLKKKTFLLVHGTSDKRVNIDHTMLLMKELTDKSIQFKVQLYPDSGIIESWERSVRKHFYLTMEDFFAKCFQVEDQEEALDLINLTPWKKNAPKV</sequence>
<dbReference type="Proteomes" id="UP000728032">
    <property type="component" value="Unassembled WGS sequence"/>
</dbReference>
<evidence type="ECO:0000256" key="5">
    <source>
        <dbReference type="ARBA" id="ARBA00022801"/>
    </source>
</evidence>
<keyword evidence="6" id="KW-0720">Serine protease</keyword>
<name>A0A7R9QKR4_9ACAR</name>
<dbReference type="InterPro" id="IPR050278">
    <property type="entry name" value="Serine_Prot_S9B/DPPIV"/>
</dbReference>
<keyword evidence="10" id="KW-0325">Glycoprotein</keyword>
<accession>A0A7R9QKR4</accession>
<dbReference type="SUPFAM" id="SSF53474">
    <property type="entry name" value="alpha/beta-Hydrolases"/>
    <property type="match status" value="1"/>
</dbReference>
<evidence type="ECO:0000256" key="11">
    <source>
        <dbReference type="ARBA" id="ARBA00037847"/>
    </source>
</evidence>
<feature type="domain" description="Dipeptidylpeptidase IV N-terminal" evidence="13">
    <location>
        <begin position="7"/>
        <end position="378"/>
    </location>
</feature>
<keyword evidence="2" id="KW-0031">Aminopeptidase</keyword>
<keyword evidence="4" id="KW-0812">Transmembrane</keyword>
<dbReference type="GO" id="GO:0006508">
    <property type="term" value="P:proteolysis"/>
    <property type="evidence" value="ECO:0007669"/>
    <property type="project" value="UniProtKB-KW"/>
</dbReference>
<comment type="subcellular location">
    <subcellularLocation>
        <location evidence="11">Endomembrane system</location>
        <topology evidence="11">Single-pass membrane protein</topology>
    </subcellularLocation>
    <subcellularLocation>
        <location evidence="1">Membrane</location>
        <topology evidence="1">Single-pass type II membrane protein</topology>
    </subcellularLocation>
</comment>
<keyword evidence="15" id="KW-1185">Reference proteome</keyword>
<dbReference type="GO" id="GO:0005886">
    <property type="term" value="C:plasma membrane"/>
    <property type="evidence" value="ECO:0007669"/>
    <property type="project" value="TreeGrafter"/>
</dbReference>
<keyword evidence="5" id="KW-0378">Hydrolase</keyword>
<dbReference type="PANTHER" id="PTHR11731">
    <property type="entry name" value="PROTEASE FAMILY S9B,C DIPEPTIDYL-PEPTIDASE IV-RELATED"/>
    <property type="match status" value="1"/>
</dbReference>
<evidence type="ECO:0000256" key="8">
    <source>
        <dbReference type="ARBA" id="ARBA00022989"/>
    </source>
</evidence>
<dbReference type="GO" id="GO:0008239">
    <property type="term" value="F:dipeptidyl-peptidase activity"/>
    <property type="evidence" value="ECO:0007669"/>
    <property type="project" value="TreeGrafter"/>
</dbReference>
<protein>
    <submittedName>
        <fullName evidence="14">Uncharacterized protein</fullName>
    </submittedName>
</protein>
<proteinExistence type="predicted"/>
<dbReference type="GO" id="GO:0012505">
    <property type="term" value="C:endomembrane system"/>
    <property type="evidence" value="ECO:0007669"/>
    <property type="project" value="UniProtKB-SubCell"/>
</dbReference>
<evidence type="ECO:0000256" key="6">
    <source>
        <dbReference type="ARBA" id="ARBA00022825"/>
    </source>
</evidence>
<evidence type="ECO:0000256" key="10">
    <source>
        <dbReference type="ARBA" id="ARBA00023180"/>
    </source>
</evidence>
<dbReference type="SUPFAM" id="SSF82171">
    <property type="entry name" value="DPP6 N-terminal domain-like"/>
    <property type="match status" value="1"/>
</dbReference>
<dbReference type="EMBL" id="OC917999">
    <property type="protein sequence ID" value="CAD7648457.1"/>
    <property type="molecule type" value="Genomic_DNA"/>
</dbReference>
<gene>
    <name evidence="14" type="ORF">ONB1V03_LOCUS6767</name>
</gene>
<evidence type="ECO:0000256" key="9">
    <source>
        <dbReference type="ARBA" id="ARBA00023136"/>
    </source>
</evidence>
<feature type="domain" description="Peptidase S9 prolyl oligopeptidase catalytic" evidence="12">
    <location>
        <begin position="463"/>
        <end position="681"/>
    </location>
</feature>
<evidence type="ECO:0000259" key="13">
    <source>
        <dbReference type="Pfam" id="PF00930"/>
    </source>
</evidence>
<dbReference type="Pfam" id="PF00930">
    <property type="entry name" value="DPPIV_N"/>
    <property type="match status" value="1"/>
</dbReference>
<organism evidence="14">
    <name type="scientific">Oppiella nova</name>
    <dbReference type="NCBI Taxonomy" id="334625"/>
    <lineage>
        <taxon>Eukaryota</taxon>
        <taxon>Metazoa</taxon>
        <taxon>Ecdysozoa</taxon>
        <taxon>Arthropoda</taxon>
        <taxon>Chelicerata</taxon>
        <taxon>Arachnida</taxon>
        <taxon>Acari</taxon>
        <taxon>Acariformes</taxon>
        <taxon>Sarcoptiformes</taxon>
        <taxon>Oribatida</taxon>
        <taxon>Brachypylina</taxon>
        <taxon>Oppioidea</taxon>
        <taxon>Oppiidae</taxon>
        <taxon>Oppiella</taxon>
    </lineage>
</organism>
<dbReference type="Gene3D" id="3.40.50.1820">
    <property type="entry name" value="alpha/beta hydrolase"/>
    <property type="match status" value="1"/>
</dbReference>
<dbReference type="AlphaFoldDB" id="A0A7R9QKR4"/>
<dbReference type="GO" id="GO:0008236">
    <property type="term" value="F:serine-type peptidase activity"/>
    <property type="evidence" value="ECO:0007669"/>
    <property type="project" value="UniProtKB-KW"/>
</dbReference>
<dbReference type="InterPro" id="IPR001375">
    <property type="entry name" value="Peptidase_S9_cat"/>
</dbReference>
<dbReference type="Pfam" id="PF00326">
    <property type="entry name" value="Peptidase_S9"/>
    <property type="match status" value="1"/>
</dbReference>
<evidence type="ECO:0000256" key="4">
    <source>
        <dbReference type="ARBA" id="ARBA00022692"/>
    </source>
</evidence>
<reference evidence="14" key="1">
    <citation type="submission" date="2020-11" db="EMBL/GenBank/DDBJ databases">
        <authorList>
            <person name="Tran Van P."/>
        </authorList>
    </citation>
    <scope>NUCLEOTIDE SEQUENCE</scope>
</reference>
<dbReference type="InterPro" id="IPR029058">
    <property type="entry name" value="AB_hydrolase_fold"/>
</dbReference>
<evidence type="ECO:0000313" key="14">
    <source>
        <dbReference type="EMBL" id="CAD7648457.1"/>
    </source>
</evidence>
<dbReference type="GO" id="GO:0004177">
    <property type="term" value="F:aminopeptidase activity"/>
    <property type="evidence" value="ECO:0007669"/>
    <property type="project" value="UniProtKB-KW"/>
</dbReference>
<evidence type="ECO:0000256" key="1">
    <source>
        <dbReference type="ARBA" id="ARBA00004606"/>
    </source>
</evidence>
<evidence type="ECO:0000259" key="12">
    <source>
        <dbReference type="Pfam" id="PF00326"/>
    </source>
</evidence>
<dbReference type="Gene3D" id="2.140.10.30">
    <property type="entry name" value="Dipeptidylpeptidase IV, N-terminal domain"/>
    <property type="match status" value="1"/>
</dbReference>
<evidence type="ECO:0000256" key="7">
    <source>
        <dbReference type="ARBA" id="ARBA00022968"/>
    </source>
</evidence>
<dbReference type="InterPro" id="IPR002469">
    <property type="entry name" value="Peptidase_S9B_N"/>
</dbReference>
<dbReference type="PANTHER" id="PTHR11731:SF200">
    <property type="entry name" value="DIPEPTIDYL PEPTIDASE 10, ISOFORM B"/>
    <property type="match status" value="1"/>
</dbReference>
<evidence type="ECO:0000256" key="3">
    <source>
        <dbReference type="ARBA" id="ARBA00022670"/>
    </source>
</evidence>
<keyword evidence="7" id="KW-0735">Signal-anchor</keyword>
<evidence type="ECO:0000313" key="15">
    <source>
        <dbReference type="Proteomes" id="UP000728032"/>
    </source>
</evidence>
<evidence type="ECO:0000256" key="2">
    <source>
        <dbReference type="ARBA" id="ARBA00022438"/>
    </source>
</evidence>
<dbReference type="EMBL" id="CAJPVJ010003174">
    <property type="protein sequence ID" value="CAG2167255.1"/>
    <property type="molecule type" value="Genomic_DNA"/>
</dbReference>